<dbReference type="RefSeq" id="WP_136899830.1">
    <property type="nucleotide sequence ID" value="NZ_SUME01000001.1"/>
</dbReference>
<dbReference type="EMBL" id="SUME01000001">
    <property type="protein sequence ID" value="TJZ63287.1"/>
    <property type="molecule type" value="Genomic_DNA"/>
</dbReference>
<feature type="chain" id="PRO_5020291047" evidence="1">
    <location>
        <begin position="21"/>
        <end position="336"/>
    </location>
</feature>
<feature type="signal peptide" evidence="1">
    <location>
        <begin position="1"/>
        <end position="20"/>
    </location>
</feature>
<sequence length="336" mass="39638">MHHKRFILVLLLLLSKWCHAQTDCDELFAKTFDTDSLNPEKLDSLINDFGQLRHCGLDSLAFEISTGYSMFGLFIIPPIDKPYHKVTYREVFNMIQDYRNSPDYPHIVDIHKATQELKKRQVNLENWAQDRKILEKIPLKSSELDAYHQFLTANDFQDLTYYEAWIAFKSEQKIEESEPIVVQKKPFFVDESVGTSLHNVFERAKEEKKEIVFYFTGWANISSRKLEYKLFKEDWVGSQINERFLFVPLYIDDAELLSELDLNEELDIRFSENAKFNGQKNHNFQKHYLHEKAEIPSFAIIDYEGKLIRYIEKDINKKSFFDFLGISQVPSSSKSD</sequence>
<evidence type="ECO:0000256" key="1">
    <source>
        <dbReference type="SAM" id="SignalP"/>
    </source>
</evidence>
<dbReference type="InterPro" id="IPR036249">
    <property type="entry name" value="Thioredoxin-like_sf"/>
</dbReference>
<keyword evidence="3" id="KW-1185">Reference proteome</keyword>
<evidence type="ECO:0000313" key="3">
    <source>
        <dbReference type="Proteomes" id="UP000306808"/>
    </source>
</evidence>
<reference evidence="2 3" key="1">
    <citation type="submission" date="2019-04" db="EMBL/GenBank/DDBJ databases">
        <title>Sphingobacterium olei sp. nov., isolated from oil-contaminated soil.</title>
        <authorList>
            <person name="Liu B."/>
        </authorList>
    </citation>
    <scope>NUCLEOTIDE SEQUENCE [LARGE SCALE GENOMIC DNA]</scope>
    <source>
        <strain evidence="2 3">HAL-9</strain>
    </source>
</reference>
<dbReference type="Gene3D" id="3.40.30.10">
    <property type="entry name" value="Glutaredoxin"/>
    <property type="match status" value="1"/>
</dbReference>
<name>A0A4U0P732_9SPHI</name>
<dbReference type="SUPFAM" id="SSF52833">
    <property type="entry name" value="Thioredoxin-like"/>
    <property type="match status" value="1"/>
</dbReference>
<gene>
    <name evidence="2" type="ORF">FAZ15_03110</name>
</gene>
<accession>A0A4U0P732</accession>
<keyword evidence="1" id="KW-0732">Signal</keyword>
<dbReference type="AlphaFoldDB" id="A0A4U0P732"/>
<dbReference type="OrthoDB" id="764378at2"/>
<protein>
    <submittedName>
        <fullName evidence="2">Uncharacterized protein</fullName>
    </submittedName>
</protein>
<proteinExistence type="predicted"/>
<evidence type="ECO:0000313" key="2">
    <source>
        <dbReference type="EMBL" id="TJZ63287.1"/>
    </source>
</evidence>
<organism evidence="2 3">
    <name type="scientific">Sphingobacterium olei</name>
    <dbReference type="NCBI Taxonomy" id="2571155"/>
    <lineage>
        <taxon>Bacteria</taxon>
        <taxon>Pseudomonadati</taxon>
        <taxon>Bacteroidota</taxon>
        <taxon>Sphingobacteriia</taxon>
        <taxon>Sphingobacteriales</taxon>
        <taxon>Sphingobacteriaceae</taxon>
        <taxon>Sphingobacterium</taxon>
    </lineage>
</organism>
<comment type="caution">
    <text evidence="2">The sequence shown here is derived from an EMBL/GenBank/DDBJ whole genome shotgun (WGS) entry which is preliminary data.</text>
</comment>
<dbReference type="Proteomes" id="UP000306808">
    <property type="component" value="Unassembled WGS sequence"/>
</dbReference>